<dbReference type="EMBL" id="RHXB01000004">
    <property type="protein sequence ID" value="RSE27122.1"/>
    <property type="molecule type" value="Genomic_DNA"/>
</dbReference>
<keyword evidence="1" id="KW-1133">Transmembrane helix</keyword>
<evidence type="ECO:0000313" key="2">
    <source>
        <dbReference type="EMBL" id="RSE27122.1"/>
    </source>
</evidence>
<feature type="transmembrane region" description="Helical" evidence="1">
    <location>
        <begin position="26"/>
        <end position="45"/>
    </location>
</feature>
<organism evidence="2 3">
    <name type="scientific">Atlantibacter subterraneus</name>
    <dbReference type="NCBI Taxonomy" id="255519"/>
    <lineage>
        <taxon>Bacteria</taxon>
        <taxon>Pseudomonadati</taxon>
        <taxon>Pseudomonadota</taxon>
        <taxon>Gammaproteobacteria</taxon>
        <taxon>Enterobacterales</taxon>
        <taxon>Enterobacteriaceae</taxon>
        <taxon>Atlantibacter</taxon>
    </lineage>
</organism>
<evidence type="ECO:0000256" key="1">
    <source>
        <dbReference type="SAM" id="Phobius"/>
    </source>
</evidence>
<accession>A0A3R9GBI4</accession>
<dbReference type="AntiFam" id="ANF00069">
    <property type="entry name" value="Translation of predicted DNA regulatory sequence"/>
</dbReference>
<dbReference type="AlphaFoldDB" id="A0A3R9GBI4"/>
<evidence type="ECO:0000313" key="3">
    <source>
        <dbReference type="Proteomes" id="UP000275331"/>
    </source>
</evidence>
<dbReference type="Proteomes" id="UP000275331">
    <property type="component" value="Unassembled WGS sequence"/>
</dbReference>
<protein>
    <submittedName>
        <fullName evidence="2">DUF2684 family protein</fullName>
    </submittedName>
</protein>
<keyword evidence="1" id="KW-0472">Membrane</keyword>
<keyword evidence="1" id="KW-0812">Transmembrane</keyword>
<proteinExistence type="predicted"/>
<gene>
    <name evidence="2" type="ORF">EGT71_07330</name>
</gene>
<reference evidence="2 3" key="1">
    <citation type="submission" date="2018-10" db="EMBL/GenBank/DDBJ databases">
        <title>Transmission dynamics of multidrug resistant bacteria on intensive care unit surfaces.</title>
        <authorList>
            <person name="D'Souza A.W."/>
            <person name="Potter R.F."/>
            <person name="Wallace M."/>
            <person name="Shupe A."/>
            <person name="Patel S."/>
            <person name="Sun S."/>
            <person name="Gul D."/>
            <person name="Kwon J.H."/>
            <person name="Andleeb S."/>
            <person name="Burnham C.-A.D."/>
            <person name="Dantas G."/>
        </authorList>
    </citation>
    <scope>NUCLEOTIDE SEQUENCE [LARGE SCALE GENOMIC DNA]</scope>
    <source>
        <strain evidence="2 3">AS_373</strain>
    </source>
</reference>
<name>A0A3R9GBI4_9ENTR</name>
<sequence>MLILFFSYRAVSPCAKYPEAQWVYRWINIWTAILGHLFIPFPAIFTRR</sequence>
<comment type="caution">
    <text evidence="2">The sequence shown here is derived from an EMBL/GenBank/DDBJ whole genome shotgun (WGS) entry which is preliminary data.</text>
</comment>